<evidence type="ECO:0000256" key="2">
    <source>
        <dbReference type="ARBA" id="ARBA00008501"/>
    </source>
</evidence>
<dbReference type="GO" id="GO:0005576">
    <property type="term" value="C:extracellular region"/>
    <property type="evidence" value="ECO:0007669"/>
    <property type="project" value="UniProtKB-SubCell"/>
</dbReference>
<keyword evidence="5" id="KW-0399">Innate immunity</keyword>
<feature type="domain" description="Reelin" evidence="10">
    <location>
        <begin position="1"/>
        <end position="156"/>
    </location>
</feature>
<dbReference type="Gene3D" id="2.60.40.4060">
    <property type="entry name" value="Reeler domain"/>
    <property type="match status" value="1"/>
</dbReference>
<feature type="compositionally biased region" description="Low complexity" evidence="9">
    <location>
        <begin position="255"/>
        <end position="271"/>
    </location>
</feature>
<dbReference type="OrthoDB" id="2419613at2759"/>
<sequence>MRPGHTTYPVPITDKFPFIISASSNSVLPGEVVVISVTGEEFQGFLAVSSKLDGSVSEIVPGMVPIEQGSSTKTLNCVAANNQHVLMSGVTQTRRLGTNKLTFQWMAPTTALPGSIYQIRVVVVQSFSLYWEPYVVNIVIRSSNEPAKVTTVSQIPASAGLTTSEGLTVQSTVEVSTTSSSAPQPSTTSSSAPQPSSTTSSSTPQPSTTSSSASQPDTAAPSSSAQPNRILTPSSSPRHAAGDGENRMQSPFPASPTVPSGSRSSSLNSSSPTTASLDLQVRRGNRQDLNNNGRSGRLTGWLNSLFGWT</sequence>
<evidence type="ECO:0000256" key="4">
    <source>
        <dbReference type="ARBA" id="ARBA00022529"/>
    </source>
</evidence>
<accession>A0A2T7NQ06</accession>
<keyword evidence="6" id="KW-0732">Signal</keyword>
<keyword evidence="12" id="KW-1185">Reference proteome</keyword>
<protein>
    <recommendedName>
        <fullName evidence="10">Reelin domain-containing protein</fullName>
    </recommendedName>
</protein>
<evidence type="ECO:0000256" key="1">
    <source>
        <dbReference type="ARBA" id="ARBA00004613"/>
    </source>
</evidence>
<keyword evidence="7" id="KW-0391">Immunity</keyword>
<evidence type="ECO:0000256" key="7">
    <source>
        <dbReference type="ARBA" id="ARBA00022859"/>
    </source>
</evidence>
<dbReference type="Pfam" id="PF02014">
    <property type="entry name" value="Reeler"/>
    <property type="match status" value="1"/>
</dbReference>
<comment type="subcellular location">
    <subcellularLocation>
        <location evidence="1">Secreted</location>
    </subcellularLocation>
</comment>
<evidence type="ECO:0000313" key="11">
    <source>
        <dbReference type="EMBL" id="PVD23255.1"/>
    </source>
</evidence>
<name>A0A2T7NQ06_POMCA</name>
<dbReference type="GO" id="GO:0042742">
    <property type="term" value="P:defense response to bacterium"/>
    <property type="evidence" value="ECO:0007669"/>
    <property type="project" value="UniProtKB-KW"/>
</dbReference>
<dbReference type="PANTHER" id="PTHR45828:SF9">
    <property type="entry name" value="CELL WALL INTEGRITY AND STRESS RESPONSE COMPONENT 4-LIKE-RELATED"/>
    <property type="match status" value="1"/>
</dbReference>
<organism evidence="11 12">
    <name type="scientific">Pomacea canaliculata</name>
    <name type="common">Golden apple snail</name>
    <dbReference type="NCBI Taxonomy" id="400727"/>
    <lineage>
        <taxon>Eukaryota</taxon>
        <taxon>Metazoa</taxon>
        <taxon>Spiralia</taxon>
        <taxon>Lophotrochozoa</taxon>
        <taxon>Mollusca</taxon>
        <taxon>Gastropoda</taxon>
        <taxon>Caenogastropoda</taxon>
        <taxon>Architaenioglossa</taxon>
        <taxon>Ampullarioidea</taxon>
        <taxon>Ampullariidae</taxon>
        <taxon>Pomacea</taxon>
    </lineage>
</organism>
<evidence type="ECO:0000259" key="10">
    <source>
        <dbReference type="PROSITE" id="PS51019"/>
    </source>
</evidence>
<dbReference type="PROSITE" id="PS51019">
    <property type="entry name" value="REELIN"/>
    <property type="match status" value="1"/>
</dbReference>
<dbReference type="CDD" id="cd08544">
    <property type="entry name" value="Reeler"/>
    <property type="match status" value="1"/>
</dbReference>
<dbReference type="InterPro" id="IPR051237">
    <property type="entry name" value="Ferric-chelate_Red/DefProt"/>
</dbReference>
<dbReference type="InterPro" id="IPR042307">
    <property type="entry name" value="Reeler_sf"/>
</dbReference>
<evidence type="ECO:0000256" key="3">
    <source>
        <dbReference type="ARBA" id="ARBA00022525"/>
    </source>
</evidence>
<keyword evidence="3" id="KW-0964">Secreted</keyword>
<feature type="compositionally biased region" description="Low complexity" evidence="9">
    <location>
        <begin position="170"/>
        <end position="227"/>
    </location>
</feature>
<evidence type="ECO:0000256" key="5">
    <source>
        <dbReference type="ARBA" id="ARBA00022588"/>
    </source>
</evidence>
<feature type="region of interest" description="Disordered" evidence="9">
    <location>
        <begin position="170"/>
        <end position="299"/>
    </location>
</feature>
<dbReference type="PANTHER" id="PTHR45828">
    <property type="entry name" value="CYTOCHROME B561/FERRIC REDUCTASE TRANSMEMBRANE"/>
    <property type="match status" value="1"/>
</dbReference>
<dbReference type="InterPro" id="IPR002861">
    <property type="entry name" value="Reeler_dom"/>
</dbReference>
<dbReference type="GO" id="GO:0016020">
    <property type="term" value="C:membrane"/>
    <property type="evidence" value="ECO:0007669"/>
    <property type="project" value="TreeGrafter"/>
</dbReference>
<reference evidence="11 12" key="1">
    <citation type="submission" date="2018-04" db="EMBL/GenBank/DDBJ databases">
        <title>The genome of golden apple snail Pomacea canaliculata provides insight into stress tolerance and invasive adaptation.</title>
        <authorList>
            <person name="Liu C."/>
            <person name="Liu B."/>
            <person name="Ren Y."/>
            <person name="Zhang Y."/>
            <person name="Wang H."/>
            <person name="Li S."/>
            <person name="Jiang F."/>
            <person name="Yin L."/>
            <person name="Zhang G."/>
            <person name="Qian W."/>
            <person name="Fan W."/>
        </authorList>
    </citation>
    <scope>NUCLEOTIDE SEQUENCE [LARGE SCALE GENOMIC DNA]</scope>
    <source>
        <strain evidence="11">SZHN2017</strain>
        <tissue evidence="11">Muscle</tissue>
    </source>
</reference>
<dbReference type="GO" id="GO:0045087">
    <property type="term" value="P:innate immune response"/>
    <property type="evidence" value="ECO:0007669"/>
    <property type="project" value="UniProtKB-KW"/>
</dbReference>
<keyword evidence="4" id="KW-0929">Antimicrobial</keyword>
<evidence type="ECO:0000256" key="9">
    <source>
        <dbReference type="SAM" id="MobiDB-lite"/>
    </source>
</evidence>
<keyword evidence="8" id="KW-0044">Antibiotic</keyword>
<dbReference type="Proteomes" id="UP000245119">
    <property type="component" value="Linkage Group LG10"/>
</dbReference>
<comment type="similarity">
    <text evidence="2">Belongs to the insect defense protein family.</text>
</comment>
<evidence type="ECO:0000256" key="8">
    <source>
        <dbReference type="ARBA" id="ARBA00023022"/>
    </source>
</evidence>
<dbReference type="EMBL" id="PZQS01000010">
    <property type="protein sequence ID" value="PVD23255.1"/>
    <property type="molecule type" value="Genomic_DNA"/>
</dbReference>
<comment type="caution">
    <text evidence="11">The sequence shown here is derived from an EMBL/GenBank/DDBJ whole genome shotgun (WGS) entry which is preliminary data.</text>
</comment>
<gene>
    <name evidence="11" type="ORF">C0Q70_16519</name>
</gene>
<evidence type="ECO:0000256" key="6">
    <source>
        <dbReference type="ARBA" id="ARBA00022729"/>
    </source>
</evidence>
<proteinExistence type="inferred from homology"/>
<dbReference type="AlphaFoldDB" id="A0A2T7NQ06"/>
<evidence type="ECO:0000313" key="12">
    <source>
        <dbReference type="Proteomes" id="UP000245119"/>
    </source>
</evidence>